<dbReference type="InterPro" id="IPR044190">
    <property type="entry name" value="THA8-like"/>
</dbReference>
<organism evidence="1 2">
    <name type="scientific">Gossypium arboreum</name>
    <name type="common">Tree cotton</name>
    <name type="synonym">Gossypium nanking</name>
    <dbReference type="NCBI Taxonomy" id="29729"/>
    <lineage>
        <taxon>Eukaryota</taxon>
        <taxon>Viridiplantae</taxon>
        <taxon>Streptophyta</taxon>
        <taxon>Embryophyta</taxon>
        <taxon>Tracheophyta</taxon>
        <taxon>Spermatophyta</taxon>
        <taxon>Magnoliopsida</taxon>
        <taxon>eudicotyledons</taxon>
        <taxon>Gunneridae</taxon>
        <taxon>Pentapetalae</taxon>
        <taxon>rosids</taxon>
        <taxon>malvids</taxon>
        <taxon>Malvales</taxon>
        <taxon>Malvaceae</taxon>
        <taxon>Malvoideae</taxon>
        <taxon>Gossypium</taxon>
    </lineage>
</organism>
<sequence>MPAQVRILLSTIILFLFRKLLNSPFKRKKLKPKTLLSFSLWLSQKLPIFMAASLRFNPTSTPSLCPISTYKSFTPVLCGPRDNRGPLVKGRILSTEAIQAIQSLKRAQRNSSSTATVTPLPSLSRLIKSDLLAALRELLRQDQCALAVHVLSTVRSEYPPPDLSLYADVVVALARNHLKDEIDGLIEEIGSIECDDEKALVRLIKGVIGAGRKESAVRICGLMKENGVGSRKRVGEYVVKVLSKGLRRFGEVDLALEVEREFGELSRVNSDKLTIY</sequence>
<dbReference type="PANTHER" id="PTHR47594">
    <property type="entry name" value="PPR CONTAINING PLANT-LIKE PROTEIN"/>
    <property type="match status" value="1"/>
</dbReference>
<evidence type="ECO:0000313" key="1">
    <source>
        <dbReference type="EMBL" id="KAK5792645.1"/>
    </source>
</evidence>
<evidence type="ECO:0000313" key="2">
    <source>
        <dbReference type="Proteomes" id="UP001358586"/>
    </source>
</evidence>
<dbReference type="EMBL" id="JARKNE010000010">
    <property type="protein sequence ID" value="KAK5792645.1"/>
    <property type="molecule type" value="Genomic_DNA"/>
</dbReference>
<reference evidence="1 2" key="1">
    <citation type="submission" date="2023-03" db="EMBL/GenBank/DDBJ databases">
        <title>WGS of Gossypium arboreum.</title>
        <authorList>
            <person name="Yu D."/>
        </authorList>
    </citation>
    <scope>NUCLEOTIDE SEQUENCE [LARGE SCALE GENOMIC DNA]</scope>
    <source>
        <tissue evidence="1">Leaf</tissue>
    </source>
</reference>
<protein>
    <recommendedName>
        <fullName evidence="3">Pentatricopeptide repeat-containing protein</fullName>
    </recommendedName>
</protein>
<evidence type="ECO:0008006" key="3">
    <source>
        <dbReference type="Google" id="ProtNLM"/>
    </source>
</evidence>
<keyword evidence="2" id="KW-1185">Reference proteome</keyword>
<proteinExistence type="predicted"/>
<dbReference type="PANTHER" id="PTHR47594:SF3">
    <property type="entry name" value="PROTEIN THYLAKOID ASSEMBLY 8, CHLOROPLASTIC"/>
    <property type="match status" value="1"/>
</dbReference>
<gene>
    <name evidence="1" type="ORF">PVK06_033760</name>
</gene>
<name>A0ABR0NCD0_GOSAR</name>
<dbReference type="Proteomes" id="UP001358586">
    <property type="component" value="Chromosome 10"/>
</dbReference>
<dbReference type="InterPro" id="IPR011990">
    <property type="entry name" value="TPR-like_helical_dom_sf"/>
</dbReference>
<comment type="caution">
    <text evidence="1">The sequence shown here is derived from an EMBL/GenBank/DDBJ whole genome shotgun (WGS) entry which is preliminary data.</text>
</comment>
<accession>A0ABR0NCD0</accession>
<dbReference type="Gene3D" id="1.25.40.10">
    <property type="entry name" value="Tetratricopeptide repeat domain"/>
    <property type="match status" value="1"/>
</dbReference>